<dbReference type="GO" id="GO:0003743">
    <property type="term" value="F:translation initiation factor activity"/>
    <property type="evidence" value="ECO:0007669"/>
    <property type="project" value="UniProtKB-UniRule"/>
</dbReference>
<comment type="similarity">
    <text evidence="1">Belongs to the CSN7/EIF3M family. CSN7 subfamily.</text>
</comment>
<dbReference type="STRING" id="913774.A0A0C3CY97"/>
<dbReference type="InterPro" id="IPR000717">
    <property type="entry name" value="PCI_dom"/>
</dbReference>
<evidence type="ECO:0000256" key="6">
    <source>
        <dbReference type="SAM" id="MobiDB-lite"/>
    </source>
</evidence>
<dbReference type="Proteomes" id="UP000054321">
    <property type="component" value="Unassembled WGS sequence"/>
</dbReference>
<dbReference type="InterPro" id="IPR045237">
    <property type="entry name" value="COPS7/eIF3m"/>
</dbReference>
<evidence type="ECO:0000256" key="3">
    <source>
        <dbReference type="ARBA" id="ARBA00022540"/>
    </source>
</evidence>
<reference evidence="8 9" key="1">
    <citation type="submission" date="2014-04" db="EMBL/GenBank/DDBJ databases">
        <authorList>
            <consortium name="DOE Joint Genome Institute"/>
            <person name="Kuo A."/>
            <person name="Martino E."/>
            <person name="Perotto S."/>
            <person name="Kohler A."/>
            <person name="Nagy L.G."/>
            <person name="Floudas D."/>
            <person name="Copeland A."/>
            <person name="Barry K.W."/>
            <person name="Cichocki N."/>
            <person name="Veneault-Fourrey C."/>
            <person name="LaButti K."/>
            <person name="Lindquist E.A."/>
            <person name="Lipzen A."/>
            <person name="Lundell T."/>
            <person name="Morin E."/>
            <person name="Murat C."/>
            <person name="Sun H."/>
            <person name="Tunlid A."/>
            <person name="Henrissat B."/>
            <person name="Grigoriev I.V."/>
            <person name="Hibbett D.S."/>
            <person name="Martin F."/>
            <person name="Nordberg H.P."/>
            <person name="Cantor M.N."/>
            <person name="Hua S.X."/>
        </authorList>
    </citation>
    <scope>NUCLEOTIDE SEQUENCE [LARGE SCALE GENOMIC DNA]</scope>
    <source>
        <strain evidence="8 9">Zn</strain>
    </source>
</reference>
<dbReference type="GO" id="GO:0071541">
    <property type="term" value="C:eukaryotic translation initiation factor 3 complex, eIF3m"/>
    <property type="evidence" value="ECO:0007669"/>
    <property type="project" value="UniProtKB-UniRule"/>
</dbReference>
<reference evidence="9" key="2">
    <citation type="submission" date="2015-01" db="EMBL/GenBank/DDBJ databases">
        <title>Evolutionary Origins and Diversification of the Mycorrhizal Mutualists.</title>
        <authorList>
            <consortium name="DOE Joint Genome Institute"/>
            <consortium name="Mycorrhizal Genomics Consortium"/>
            <person name="Kohler A."/>
            <person name="Kuo A."/>
            <person name="Nagy L.G."/>
            <person name="Floudas D."/>
            <person name="Copeland A."/>
            <person name="Barry K.W."/>
            <person name="Cichocki N."/>
            <person name="Veneault-Fourrey C."/>
            <person name="LaButti K."/>
            <person name="Lindquist E.A."/>
            <person name="Lipzen A."/>
            <person name="Lundell T."/>
            <person name="Morin E."/>
            <person name="Murat C."/>
            <person name="Riley R."/>
            <person name="Ohm R."/>
            <person name="Sun H."/>
            <person name="Tunlid A."/>
            <person name="Henrissat B."/>
            <person name="Grigoriev I.V."/>
            <person name="Hibbett D.S."/>
            <person name="Martin F."/>
        </authorList>
    </citation>
    <scope>NUCLEOTIDE SEQUENCE [LARGE SCALE GENOMIC DNA]</scope>
    <source>
        <strain evidence="9">Zn</strain>
    </source>
</reference>
<evidence type="ECO:0000256" key="1">
    <source>
        <dbReference type="ARBA" id="ARBA00008482"/>
    </source>
</evidence>
<dbReference type="InterPro" id="IPR016024">
    <property type="entry name" value="ARM-type_fold"/>
</dbReference>
<dbReference type="HOGENOM" id="CLU_035254_0_1_1"/>
<dbReference type="GO" id="GO:0001732">
    <property type="term" value="P:formation of cytoplasmic translation initiation complex"/>
    <property type="evidence" value="ECO:0007669"/>
    <property type="project" value="UniProtKB-UniRule"/>
</dbReference>
<evidence type="ECO:0000256" key="5">
    <source>
        <dbReference type="HAMAP-Rule" id="MF_03012"/>
    </source>
</evidence>
<feature type="region of interest" description="Disordered" evidence="6">
    <location>
        <begin position="384"/>
        <end position="424"/>
    </location>
</feature>
<dbReference type="SUPFAM" id="SSF48371">
    <property type="entry name" value="ARM repeat"/>
    <property type="match status" value="1"/>
</dbReference>
<dbReference type="InParanoid" id="A0A0C3CY97"/>
<evidence type="ECO:0000256" key="4">
    <source>
        <dbReference type="ARBA" id="ARBA00022917"/>
    </source>
</evidence>
<feature type="compositionally biased region" description="Basic and acidic residues" evidence="6">
    <location>
        <begin position="415"/>
        <end position="424"/>
    </location>
</feature>
<dbReference type="Pfam" id="PF18005">
    <property type="entry name" value="eIF3m_C_helix"/>
    <property type="match status" value="1"/>
</dbReference>
<dbReference type="GO" id="GO:0033290">
    <property type="term" value="C:eukaryotic 48S preinitiation complex"/>
    <property type="evidence" value="ECO:0007669"/>
    <property type="project" value="UniProtKB-UniRule"/>
</dbReference>
<gene>
    <name evidence="8" type="ORF">OIDMADRAFT_40122</name>
</gene>
<comment type="similarity">
    <text evidence="5">Belongs to the eIF-3 subunit M family.</text>
</comment>
<feature type="compositionally biased region" description="Basic and acidic residues" evidence="6">
    <location>
        <begin position="384"/>
        <end position="402"/>
    </location>
</feature>
<protein>
    <recommendedName>
        <fullName evidence="5">Eukaryotic translation initiation factor 3 subunit M</fullName>
        <shortName evidence="5">eIF3m</shortName>
    </recommendedName>
</protein>
<evidence type="ECO:0000313" key="9">
    <source>
        <dbReference type="Proteomes" id="UP000054321"/>
    </source>
</evidence>
<evidence type="ECO:0000259" key="7">
    <source>
        <dbReference type="PROSITE" id="PS50250"/>
    </source>
</evidence>
<accession>A0A0C3CY97</accession>
<dbReference type="InterPro" id="IPR040750">
    <property type="entry name" value="eIF3m_C_helix"/>
</dbReference>
<feature type="domain" description="PCI" evidence="7">
    <location>
        <begin position="180"/>
        <end position="351"/>
    </location>
</feature>
<name>A0A0C3CY97_OIDMZ</name>
<dbReference type="HAMAP" id="MF_03012">
    <property type="entry name" value="eIF3m"/>
    <property type="match status" value="1"/>
</dbReference>
<dbReference type="AlphaFoldDB" id="A0A0C3CY97"/>
<keyword evidence="2 5" id="KW-0963">Cytoplasm</keyword>
<dbReference type="InterPro" id="IPR027528">
    <property type="entry name" value="eIF3m"/>
</dbReference>
<dbReference type="GO" id="GO:0016282">
    <property type="term" value="C:eukaryotic 43S preinitiation complex"/>
    <property type="evidence" value="ECO:0007669"/>
    <property type="project" value="UniProtKB-UniRule"/>
</dbReference>
<dbReference type="OrthoDB" id="10267031at2759"/>
<dbReference type="EMBL" id="KN832873">
    <property type="protein sequence ID" value="KIN04009.1"/>
    <property type="molecule type" value="Genomic_DNA"/>
</dbReference>
<dbReference type="PANTHER" id="PTHR15350:SF2">
    <property type="entry name" value="EUKARYOTIC TRANSLATION INITIATION FACTOR 3 SUBUNIT M"/>
    <property type="match status" value="1"/>
</dbReference>
<keyword evidence="9" id="KW-1185">Reference proteome</keyword>
<evidence type="ECO:0000313" key="8">
    <source>
        <dbReference type="EMBL" id="KIN04009.1"/>
    </source>
</evidence>
<organism evidence="8 9">
    <name type="scientific">Oidiodendron maius (strain Zn)</name>
    <dbReference type="NCBI Taxonomy" id="913774"/>
    <lineage>
        <taxon>Eukaryota</taxon>
        <taxon>Fungi</taxon>
        <taxon>Dikarya</taxon>
        <taxon>Ascomycota</taxon>
        <taxon>Pezizomycotina</taxon>
        <taxon>Leotiomycetes</taxon>
        <taxon>Leotiomycetes incertae sedis</taxon>
        <taxon>Myxotrichaceae</taxon>
        <taxon>Oidiodendron</taxon>
    </lineage>
</organism>
<dbReference type="InterPro" id="IPR036390">
    <property type="entry name" value="WH_DNA-bd_sf"/>
</dbReference>
<keyword evidence="3 5" id="KW-0396">Initiation factor</keyword>
<comment type="subunit">
    <text evidence="5">Component of the eukaryotic translation initiation factor 3 (eIF-3) complex.</text>
</comment>
<keyword evidence="4 5" id="KW-0648">Protein biosynthesis</keyword>
<dbReference type="PROSITE" id="PS50250">
    <property type="entry name" value="PCI"/>
    <property type="match status" value="1"/>
</dbReference>
<proteinExistence type="inferred from homology"/>
<dbReference type="SUPFAM" id="SSF46785">
    <property type="entry name" value="Winged helix' DNA-binding domain"/>
    <property type="match status" value="1"/>
</dbReference>
<comment type="subcellular location">
    <subcellularLocation>
        <location evidence="5">Cytoplasm</location>
    </subcellularLocation>
</comment>
<dbReference type="PANTHER" id="PTHR15350">
    <property type="entry name" value="COP9 SIGNALOSOME COMPLEX SUBUNIT 7/DENDRITIC CELL PROTEIN GA17"/>
    <property type="match status" value="1"/>
</dbReference>
<dbReference type="SMART" id="SM00088">
    <property type="entry name" value="PINT"/>
    <property type="match status" value="1"/>
</dbReference>
<dbReference type="Pfam" id="PF01399">
    <property type="entry name" value="PCI"/>
    <property type="match status" value="1"/>
</dbReference>
<sequence>MATTTQHVFIDGTFADLVKELGDYLNIGTEIQPLLENNQKDEVLKKIVTASTALNSTSEKEFTAAYNLLVYLVLQSPNVNMFLPRICENLSKPITSSPLNGPGLALNILTTIFNLLAPDNEVRFNVFQAIVRLVKTSGLFETLKPQLQKLDSWLEEWEVDEEDQRKLFAQIADVAEDAGEEEQSYQYILKSLRSFDPKDAKEISSTEAQNLSLRALKTALLSSTHYDFHDLTSLPTIQALSDSHPIYSELLDILAEKELEDYNDFRDEHEGFIEKEGLDNSKLHRKMRLLTLASLAASTSSRELEYKRIAKALQIPAEDVERWVIDVIRAGLVEGKLSQQKQVFLIHRTTYRVFGEKQWREVATRIDTWKNTLRTVKEVISRERQQAEMQKEREMHEVERKAAGAPGMSAGRRPGGKEIEMGTD</sequence>
<comment type="function">
    <text evidence="5">Component of the eukaryotic translation initiation factor 3 (eIF-3) complex, which is involved in protein synthesis of a specialized repertoire of mRNAs and, together with other initiation factors, stimulates binding of mRNA and methionyl-tRNAi to the 40S ribosome. The eIF-3 complex specifically targets and initiates translation of a subset of mRNAs involved in cell proliferation.</text>
</comment>
<evidence type="ECO:0000256" key="2">
    <source>
        <dbReference type="ARBA" id="ARBA00022490"/>
    </source>
</evidence>